<dbReference type="Proteomes" id="UP001642360">
    <property type="component" value="Unassembled WGS sequence"/>
</dbReference>
<protein>
    <submittedName>
        <fullName evidence="2">Uncharacterized protein</fullName>
    </submittedName>
</protein>
<keyword evidence="3" id="KW-1185">Reference proteome</keyword>
<evidence type="ECO:0000256" key="1">
    <source>
        <dbReference type="SAM" id="MobiDB-lite"/>
    </source>
</evidence>
<gene>
    <name evidence="2" type="ORF">ILEXP_LOCUS37787</name>
</gene>
<name>A0ABC8TG26_9AQUA</name>
<proteinExistence type="predicted"/>
<evidence type="ECO:0000313" key="3">
    <source>
        <dbReference type="Proteomes" id="UP001642360"/>
    </source>
</evidence>
<evidence type="ECO:0000313" key="2">
    <source>
        <dbReference type="EMBL" id="CAK9168395.1"/>
    </source>
</evidence>
<organism evidence="2 3">
    <name type="scientific">Ilex paraguariensis</name>
    <name type="common">yerba mate</name>
    <dbReference type="NCBI Taxonomy" id="185542"/>
    <lineage>
        <taxon>Eukaryota</taxon>
        <taxon>Viridiplantae</taxon>
        <taxon>Streptophyta</taxon>
        <taxon>Embryophyta</taxon>
        <taxon>Tracheophyta</taxon>
        <taxon>Spermatophyta</taxon>
        <taxon>Magnoliopsida</taxon>
        <taxon>eudicotyledons</taxon>
        <taxon>Gunneridae</taxon>
        <taxon>Pentapetalae</taxon>
        <taxon>asterids</taxon>
        <taxon>campanulids</taxon>
        <taxon>Aquifoliales</taxon>
        <taxon>Aquifoliaceae</taxon>
        <taxon>Ilex</taxon>
    </lineage>
</organism>
<dbReference type="EMBL" id="CAUOFW020005058">
    <property type="protein sequence ID" value="CAK9168395.1"/>
    <property type="molecule type" value="Genomic_DNA"/>
</dbReference>
<feature type="region of interest" description="Disordered" evidence="1">
    <location>
        <begin position="39"/>
        <end position="78"/>
    </location>
</feature>
<reference evidence="2 3" key="1">
    <citation type="submission" date="2024-02" db="EMBL/GenBank/DDBJ databases">
        <authorList>
            <person name="Vignale AGUSTIN F."/>
            <person name="Sosa J E."/>
            <person name="Modenutti C."/>
        </authorList>
    </citation>
    <scope>NUCLEOTIDE SEQUENCE [LARGE SCALE GENOMIC DNA]</scope>
</reference>
<dbReference type="AlphaFoldDB" id="A0ABC8TG26"/>
<comment type="caution">
    <text evidence="2">The sequence shown here is derived from an EMBL/GenBank/DDBJ whole genome shotgun (WGS) entry which is preliminary data.</text>
</comment>
<accession>A0ABC8TG26</accession>
<sequence length="117" mass="12910">MALKGAKRNAPGSAGNKFCTPDHRASFFGLRTVLAESHAQGDDMHDTSYPVLSIPVDGNSTVTPPPTPTDSRPSTSTALTPTFQTVEVVGMFRDIARRMDEHQRDTHLWLERLEDFV</sequence>